<dbReference type="OrthoDB" id="2410195at2759"/>
<dbReference type="Proteomes" id="UP000754883">
    <property type="component" value="Unassembled WGS sequence"/>
</dbReference>
<dbReference type="AlphaFoldDB" id="A0A9N9UG01"/>
<feature type="compositionally biased region" description="Polar residues" evidence="1">
    <location>
        <begin position="18"/>
        <end position="28"/>
    </location>
</feature>
<evidence type="ECO:0000256" key="1">
    <source>
        <dbReference type="SAM" id="MobiDB-lite"/>
    </source>
</evidence>
<dbReference type="Gene3D" id="1.10.10.10">
    <property type="entry name" value="Winged helix-like DNA-binding domain superfamily/Winged helix DNA-binding domain"/>
    <property type="match status" value="1"/>
</dbReference>
<evidence type="ECO:0000313" key="3">
    <source>
        <dbReference type="Proteomes" id="UP000754883"/>
    </source>
</evidence>
<gene>
    <name evidence="2" type="ORF">CBYS24578_00006623</name>
</gene>
<dbReference type="InterPro" id="IPR036388">
    <property type="entry name" value="WH-like_DNA-bd_sf"/>
</dbReference>
<accession>A0A9N9UG01</accession>
<organism evidence="2 3">
    <name type="scientific">Clonostachys byssicola</name>
    <dbReference type="NCBI Taxonomy" id="160290"/>
    <lineage>
        <taxon>Eukaryota</taxon>
        <taxon>Fungi</taxon>
        <taxon>Dikarya</taxon>
        <taxon>Ascomycota</taxon>
        <taxon>Pezizomycotina</taxon>
        <taxon>Sordariomycetes</taxon>
        <taxon>Hypocreomycetidae</taxon>
        <taxon>Hypocreales</taxon>
        <taxon>Bionectriaceae</taxon>
        <taxon>Clonostachys</taxon>
    </lineage>
</organism>
<comment type="caution">
    <text evidence="2">The sequence shown here is derived from an EMBL/GenBank/DDBJ whole genome shotgun (WGS) entry which is preliminary data.</text>
</comment>
<dbReference type="InterPro" id="IPR029063">
    <property type="entry name" value="SAM-dependent_MTases_sf"/>
</dbReference>
<dbReference type="Gene3D" id="3.40.50.150">
    <property type="entry name" value="Vaccinia Virus protein VP39"/>
    <property type="match status" value="1"/>
</dbReference>
<proteinExistence type="predicted"/>
<dbReference type="InterPro" id="IPR036390">
    <property type="entry name" value="WH_DNA-bd_sf"/>
</dbReference>
<dbReference type="EMBL" id="CABFNO020001394">
    <property type="protein sequence ID" value="CAG9984943.1"/>
    <property type="molecule type" value="Genomic_DNA"/>
</dbReference>
<evidence type="ECO:0000313" key="2">
    <source>
        <dbReference type="EMBL" id="CAG9984943.1"/>
    </source>
</evidence>
<dbReference type="SUPFAM" id="SSF46785">
    <property type="entry name" value="Winged helix' DNA-binding domain"/>
    <property type="match status" value="1"/>
</dbReference>
<feature type="region of interest" description="Disordered" evidence="1">
    <location>
        <begin position="1"/>
        <end position="28"/>
    </location>
</feature>
<dbReference type="PANTHER" id="PTHR43712">
    <property type="entry name" value="PUTATIVE (AFU_ORTHOLOGUE AFUA_4G14580)-RELATED"/>
    <property type="match status" value="1"/>
</dbReference>
<keyword evidence="3" id="KW-1185">Reference proteome</keyword>
<reference evidence="2" key="1">
    <citation type="submission" date="2021-10" db="EMBL/GenBank/DDBJ databases">
        <authorList>
            <person name="Piombo E."/>
        </authorList>
    </citation>
    <scope>NUCLEOTIDE SEQUENCE</scope>
</reference>
<protein>
    <submittedName>
        <fullName evidence="2">Uncharacterized protein</fullName>
    </submittedName>
</protein>
<sequence length="409" mass="44554">MSSSRHGKQTDSAGMYENTPSSGTSRSLSWPNGSIWNAGSTNDLVPPKDPADLIQELLRHAQILACMRWLGEFQILAYIPSDQRVGYADLADLTGVPEVQIRRVVRTTASIGLLCEPQPSYVAHTPLSIQFLKRPSLFDALMFATDTVIPTSQSMAEATRQEVEHSEAIKSPFQIATHFSSALPVACKADPRLLRRSCAFQRLGSLSKAKALTKLLSPIDWEGLGQATVVEINAGSTVTARALSGRNHSVRFILQLSPDTARKVESNNLIIESRTLGAPQRQENAALYLLHLPDPFSFSSSADHAEASKAELRAHLDVLRANEKATLILITEILPESGTASGPVESTACMKDLLLMQMGHREALDVGRLGALLESVREDADHLTIVNKFMAPDYPLLAFELRTRPPSAG</sequence>
<dbReference type="PANTHER" id="PTHR43712:SF15">
    <property type="entry name" value="MONODICTYPHENONE CLUSTER TRANSCRIPTIONAL COACTIVATOR MDPA"/>
    <property type="match status" value="1"/>
</dbReference>
<name>A0A9N9UG01_9HYPO</name>